<name>C4KB28_THASP</name>
<dbReference type="HOGENOM" id="CLU_056157_0_0_4"/>
<dbReference type="InterPro" id="IPR010653">
    <property type="entry name" value="NlpB/DapX"/>
</dbReference>
<dbReference type="OrthoDB" id="5291099at2"/>
<dbReference type="STRING" id="85643.Tmz1t_3006"/>
<accession>C4KB28</accession>
<dbReference type="Proteomes" id="UP000002186">
    <property type="component" value="Chromosome"/>
</dbReference>
<dbReference type="KEGG" id="tmz:Tmz1t_3006"/>
<dbReference type="RefSeq" id="WP_004314942.1">
    <property type="nucleotide sequence ID" value="NC_011662.2"/>
</dbReference>
<dbReference type="PROSITE" id="PS51257">
    <property type="entry name" value="PROKAR_LIPOPROTEIN"/>
    <property type="match status" value="1"/>
</dbReference>
<evidence type="ECO:0000313" key="1">
    <source>
        <dbReference type="EMBL" id="ACR01604.1"/>
    </source>
</evidence>
<dbReference type="InterPro" id="IPR042268">
    <property type="entry name" value="BamC_C"/>
</dbReference>
<evidence type="ECO:0000313" key="2">
    <source>
        <dbReference type="Proteomes" id="UP000002186"/>
    </source>
</evidence>
<organism evidence="1 2">
    <name type="scientific">Thauera aminoaromatica</name>
    <dbReference type="NCBI Taxonomy" id="164330"/>
    <lineage>
        <taxon>Bacteria</taxon>
        <taxon>Pseudomonadati</taxon>
        <taxon>Pseudomonadota</taxon>
        <taxon>Betaproteobacteria</taxon>
        <taxon>Rhodocyclales</taxon>
        <taxon>Zoogloeaceae</taxon>
        <taxon>Thauera</taxon>
    </lineage>
</organism>
<reference evidence="1 2" key="2">
    <citation type="journal article" date="2012" name="Stand. Genomic Sci.">
        <title>Complete genome sequence of Thauera aminoaromatica strain MZ1T.</title>
        <authorList>
            <person name="Jiang K."/>
            <person name="Sanseverino J."/>
            <person name="Chauhan A."/>
            <person name="Lucas S."/>
            <person name="Copeland A."/>
            <person name="Lapidus A."/>
            <person name="Del Rio T.G."/>
            <person name="Dalin E."/>
            <person name="Tice H."/>
            <person name="Bruce D."/>
            <person name="Goodwin L."/>
            <person name="Pitluck S."/>
            <person name="Sims D."/>
            <person name="Brettin T."/>
            <person name="Detter J.C."/>
            <person name="Han C."/>
            <person name="Chang Y.J."/>
            <person name="Larimer F."/>
            <person name="Land M."/>
            <person name="Hauser L."/>
            <person name="Kyrpides N.C."/>
            <person name="Mikhailova N."/>
            <person name="Moser S."/>
            <person name="Jegier P."/>
            <person name="Close D."/>
            <person name="Debruyn J.M."/>
            <person name="Wang Y."/>
            <person name="Layton A.C."/>
            <person name="Allen M.S."/>
            <person name="Sayler G.S."/>
        </authorList>
    </citation>
    <scope>NUCLEOTIDE SEQUENCE [LARGE SCALE GENOMIC DNA]</scope>
    <source>
        <strain evidence="1 2">MZ1T</strain>
    </source>
</reference>
<dbReference type="EMBL" id="CP001281">
    <property type="protein sequence ID" value="ACR01604.1"/>
    <property type="molecule type" value="Genomic_DNA"/>
</dbReference>
<keyword evidence="2" id="KW-1185">Reference proteome</keyword>
<gene>
    <name evidence="1" type="ordered locus">Tmz1t_3006</name>
</gene>
<dbReference type="Pfam" id="PF06804">
    <property type="entry name" value="Lipoprotein_18"/>
    <property type="match status" value="1"/>
</dbReference>
<dbReference type="AlphaFoldDB" id="C4KB28"/>
<proteinExistence type="predicted"/>
<dbReference type="eggNOG" id="COG3317">
    <property type="taxonomic scope" value="Bacteria"/>
</dbReference>
<keyword evidence="1" id="KW-0449">Lipoprotein</keyword>
<reference evidence="2" key="1">
    <citation type="submission" date="2009-05" db="EMBL/GenBank/DDBJ databases">
        <title>Complete sequence of chromosome of Thauera sp. MZ1T.</title>
        <authorList>
            <consortium name="US DOE Joint Genome Institute"/>
            <person name="Lucas S."/>
            <person name="Copeland A."/>
            <person name="Lapidus A."/>
            <person name="Glavina del Rio T."/>
            <person name="Dalin E."/>
            <person name="Tice H."/>
            <person name="Bruce D."/>
            <person name="Goodwin L."/>
            <person name="Pitluck S."/>
            <person name="Sims D."/>
            <person name="Brettin T."/>
            <person name="Detter J.C."/>
            <person name="Han C."/>
            <person name="Larimer F."/>
            <person name="Land M."/>
            <person name="Hauser L."/>
            <person name="Kyrpides N."/>
            <person name="Mikhailova N."/>
            <person name="Sayler G.S."/>
        </authorList>
    </citation>
    <scope>NUCLEOTIDE SEQUENCE [LARGE SCALE GENOMIC DNA]</scope>
    <source>
        <strain evidence="2">MZ1T</strain>
    </source>
</reference>
<dbReference type="Gene3D" id="3.30.310.170">
    <property type="entry name" value="Outer membrane protein assembly factor BamC"/>
    <property type="match status" value="1"/>
</dbReference>
<sequence length="381" mass="42452">MIRSKRTSLSLLALSIALGGCSGSLLESKRIDYKSAKQIERPLEIPPDLTAPQRDDRFAVPDVAPRGVATYSAYTADRAGQPAQASSGPAVLAKSDTMRIERAGSQRWLVVGGTPEELWPQIKDFWLELGFILNIDSPEIGVMETDWAEDRAKIPQDFLRSSIGKVLDGLFSTPERDKFRTRLEQGKETGTVEVYISHRGMMEIYPTEAKDSTIWQPRPADPELEAEMLRRLMVRLGAEEARAEAAIATPQQASERARIAAAPDGQVMLVMDEAFDRAWRRVGLALDRIGFTVEDRDRAQGLYFVRYVDPDADNRSPEKGFLSRLAFWRSDAKPAAGGSEYRLRVQGQGEASRVSVLTREGGLDNSDTARRMLGLLREQLR</sequence>
<protein>
    <submittedName>
        <fullName evidence="1">Putative lipoprotein</fullName>
    </submittedName>
</protein>